<keyword evidence="5" id="KW-1185">Reference proteome</keyword>
<dbReference type="InterPro" id="IPR033412">
    <property type="entry name" value="PFOR_II"/>
</dbReference>
<evidence type="ECO:0000256" key="1">
    <source>
        <dbReference type="ARBA" id="ARBA00023002"/>
    </source>
</evidence>
<accession>A0A939H5Q4</accession>
<keyword evidence="1" id="KW-0560">Oxidoreductase</keyword>
<dbReference type="Gene3D" id="3.40.50.970">
    <property type="match status" value="1"/>
</dbReference>
<dbReference type="EMBL" id="JAFNJU010000004">
    <property type="protein sequence ID" value="MBO1264722.1"/>
    <property type="molecule type" value="Genomic_DNA"/>
</dbReference>
<comment type="caution">
    <text evidence="4">The sequence shown here is derived from an EMBL/GenBank/DDBJ whole genome shotgun (WGS) entry which is preliminary data.</text>
</comment>
<dbReference type="InterPro" id="IPR009014">
    <property type="entry name" value="Transketo_C/PFOR_II"/>
</dbReference>
<reference evidence="4" key="1">
    <citation type="submission" date="2021-03" db="EMBL/GenBank/DDBJ databases">
        <title>Proteiniclasticum marinus sp. nov., isolated from tidal flat sediment.</title>
        <authorList>
            <person name="Namirimu T."/>
            <person name="Yang J.-A."/>
            <person name="Yang S.-H."/>
            <person name="Kim Y.-J."/>
            <person name="Kwon K.K."/>
        </authorList>
    </citation>
    <scope>NUCLEOTIDE SEQUENCE</scope>
    <source>
        <strain evidence="4">SCR006</strain>
    </source>
</reference>
<dbReference type="PANTHER" id="PTHR43088:SF1">
    <property type="entry name" value="SUBUNIT OF PYRUVATE:FLAVODOXIN OXIDOREDUCTASE"/>
    <property type="match status" value="1"/>
</dbReference>
<dbReference type="SUPFAM" id="SSF52922">
    <property type="entry name" value="TK C-terminal domain-like"/>
    <property type="match status" value="1"/>
</dbReference>
<dbReference type="InterPro" id="IPR002880">
    <property type="entry name" value="Pyrv_Fd/Flavodoxin_OxRdtase_N"/>
</dbReference>
<feature type="domain" description="Pyruvate:ferredoxin oxidoreductase core" evidence="3">
    <location>
        <begin position="249"/>
        <end position="344"/>
    </location>
</feature>
<dbReference type="PANTHER" id="PTHR43088">
    <property type="entry name" value="SUBUNIT OF PYRUVATE:FLAVODOXIN OXIDOREDUCTASE-RELATED"/>
    <property type="match status" value="1"/>
</dbReference>
<evidence type="ECO:0000313" key="4">
    <source>
        <dbReference type="EMBL" id="MBO1264722.1"/>
    </source>
</evidence>
<organism evidence="4 5">
    <name type="scientific">Proteiniclasticum aestuarii</name>
    <dbReference type="NCBI Taxonomy" id="2817862"/>
    <lineage>
        <taxon>Bacteria</taxon>
        <taxon>Bacillati</taxon>
        <taxon>Bacillota</taxon>
        <taxon>Clostridia</taxon>
        <taxon>Eubacteriales</taxon>
        <taxon>Clostridiaceae</taxon>
        <taxon>Proteiniclasticum</taxon>
    </lineage>
</organism>
<sequence length="356" mass="38887">MSEKVLMKGNEAIGEAAIRANCQCFFGYPITPQTEVAAYMAKKMPTIDRVFLQAESEIAAINMIYGAAGTGVRCMTSSSSPGISLKAEGISYIAGAELPCVIINIVRGGPGLGGIQPAQSDYFQATKGGAHGDFHMPVYAPSSIQEMVDLITEAFDVADQYRTPVMIMGDGMLGQMMEPVEFRPSTSTRVLPEKTWAANGRNGRAHHNVINSLFLKSEELEKHNDHLGRKYDEIKKNEVKYELMNTEDADLIMVAYGTTARICKNTIKLAKAKGINLGLIRPITLWPYPQEAFDLTIGSTKHGYLAVEMSKGQMVEDVRLSVEGRKPVHFYGRSGGMIPSPEEILDKAMEIVGGNK</sequence>
<feature type="domain" description="Pyruvate flavodoxin/ferredoxin oxidoreductase pyrimidine binding" evidence="2">
    <location>
        <begin position="15"/>
        <end position="199"/>
    </location>
</feature>
<dbReference type="GO" id="GO:0016491">
    <property type="term" value="F:oxidoreductase activity"/>
    <property type="evidence" value="ECO:0007669"/>
    <property type="project" value="UniProtKB-KW"/>
</dbReference>
<dbReference type="AlphaFoldDB" id="A0A939H5Q4"/>
<dbReference type="Pfam" id="PF01855">
    <property type="entry name" value="POR_N"/>
    <property type="match status" value="1"/>
</dbReference>
<protein>
    <submittedName>
        <fullName evidence="4">3-methyl-2-oxobutanoate dehydrogenase subunit VorB</fullName>
    </submittedName>
</protein>
<dbReference type="Proteomes" id="UP000664218">
    <property type="component" value="Unassembled WGS sequence"/>
</dbReference>
<proteinExistence type="predicted"/>
<dbReference type="Gene3D" id="3.40.50.920">
    <property type="match status" value="1"/>
</dbReference>
<dbReference type="Pfam" id="PF17147">
    <property type="entry name" value="PFOR_II"/>
    <property type="match status" value="1"/>
</dbReference>
<dbReference type="NCBIfam" id="NF005507">
    <property type="entry name" value="PRK07119.1"/>
    <property type="match status" value="1"/>
</dbReference>
<dbReference type="InterPro" id="IPR052368">
    <property type="entry name" value="2-oxoacid_oxidoreductase"/>
</dbReference>
<evidence type="ECO:0000313" key="5">
    <source>
        <dbReference type="Proteomes" id="UP000664218"/>
    </source>
</evidence>
<evidence type="ECO:0000259" key="3">
    <source>
        <dbReference type="Pfam" id="PF17147"/>
    </source>
</evidence>
<dbReference type="RefSeq" id="WP_207599238.1">
    <property type="nucleotide sequence ID" value="NZ_JAFNJU010000004.1"/>
</dbReference>
<evidence type="ECO:0000259" key="2">
    <source>
        <dbReference type="Pfam" id="PF01855"/>
    </source>
</evidence>
<name>A0A939H5Q4_9CLOT</name>
<dbReference type="InterPro" id="IPR029061">
    <property type="entry name" value="THDP-binding"/>
</dbReference>
<gene>
    <name evidence="4" type="ORF">J3A84_06735</name>
</gene>
<dbReference type="SUPFAM" id="SSF52518">
    <property type="entry name" value="Thiamin diphosphate-binding fold (THDP-binding)"/>
    <property type="match status" value="1"/>
</dbReference>
<dbReference type="CDD" id="cd07034">
    <property type="entry name" value="TPP_PYR_PFOR_IOR-alpha_like"/>
    <property type="match status" value="1"/>
</dbReference>